<protein>
    <submittedName>
        <fullName evidence="2">Uncharacterized protein</fullName>
    </submittedName>
</protein>
<proteinExistence type="predicted"/>
<feature type="region of interest" description="Disordered" evidence="1">
    <location>
        <begin position="82"/>
        <end position="101"/>
    </location>
</feature>
<accession>A0A8D9EGB2</accession>
<sequence>MWVLKIVWDSTRSPNLKEKHELLQVVKSFIVDTKLKTAYLIRVYLSDSDFSLNFRQFSALKCRKYWLSVQFSVDTQKCINSATSQGASPSIKFTTGKSNVH</sequence>
<dbReference type="EMBL" id="HBUF01534802">
    <property type="protein sequence ID" value="CAG6752951.1"/>
    <property type="molecule type" value="Transcribed_RNA"/>
</dbReference>
<dbReference type="AlphaFoldDB" id="A0A8D9EGB2"/>
<reference evidence="2" key="1">
    <citation type="submission" date="2021-05" db="EMBL/GenBank/DDBJ databases">
        <authorList>
            <person name="Alioto T."/>
            <person name="Alioto T."/>
            <person name="Gomez Garrido J."/>
        </authorList>
    </citation>
    <scope>NUCLEOTIDE SEQUENCE</scope>
</reference>
<evidence type="ECO:0000256" key="1">
    <source>
        <dbReference type="SAM" id="MobiDB-lite"/>
    </source>
</evidence>
<dbReference type="EMBL" id="HBUF01534803">
    <property type="protein sequence ID" value="CAG6752953.1"/>
    <property type="molecule type" value="Transcribed_RNA"/>
</dbReference>
<evidence type="ECO:0000313" key="2">
    <source>
        <dbReference type="EMBL" id="CAG6752953.1"/>
    </source>
</evidence>
<organism evidence="2">
    <name type="scientific">Cacopsylla melanoneura</name>
    <dbReference type="NCBI Taxonomy" id="428564"/>
    <lineage>
        <taxon>Eukaryota</taxon>
        <taxon>Metazoa</taxon>
        <taxon>Ecdysozoa</taxon>
        <taxon>Arthropoda</taxon>
        <taxon>Hexapoda</taxon>
        <taxon>Insecta</taxon>
        <taxon>Pterygota</taxon>
        <taxon>Neoptera</taxon>
        <taxon>Paraneoptera</taxon>
        <taxon>Hemiptera</taxon>
        <taxon>Sternorrhyncha</taxon>
        <taxon>Psylloidea</taxon>
        <taxon>Psyllidae</taxon>
        <taxon>Psyllinae</taxon>
        <taxon>Cacopsylla</taxon>
    </lineage>
</organism>
<name>A0A8D9EGB2_9HEMI</name>